<evidence type="ECO:0000313" key="9">
    <source>
        <dbReference type="Proteomes" id="UP000268535"/>
    </source>
</evidence>
<keyword evidence="4" id="KW-0067">ATP-binding</keyword>
<dbReference type="GO" id="GO:0005524">
    <property type="term" value="F:ATP binding"/>
    <property type="evidence" value="ECO:0007669"/>
    <property type="project" value="UniProtKB-KW"/>
</dbReference>
<keyword evidence="5" id="KW-0539">Nucleus</keyword>
<dbReference type="GO" id="GO:0005634">
    <property type="term" value="C:nucleus"/>
    <property type="evidence" value="ECO:0007669"/>
    <property type="project" value="UniProtKB-SubCell"/>
</dbReference>
<sequence>MQPEGGPAGGAAERPTSQTVLEAGSEYRFEVDWESPVTIQLLRGRAEIAGQELIVGKPYVFEGVNAAIFTWHGCTLEVKAARTRRAEYGAAAPDHDHRAQRRRQDHAVPHPAELCHQAEPVPDLRQPRPLATLD</sequence>
<dbReference type="EMBL" id="ML012154">
    <property type="protein sequence ID" value="RKO95315.1"/>
    <property type="molecule type" value="Genomic_DNA"/>
</dbReference>
<dbReference type="GO" id="GO:0006397">
    <property type="term" value="P:mRNA processing"/>
    <property type="evidence" value="ECO:0007669"/>
    <property type="project" value="UniProtKB-KW"/>
</dbReference>
<proteinExistence type="predicted"/>
<name>A0A4P9WSG0_9FUNG</name>
<evidence type="ECO:0000256" key="4">
    <source>
        <dbReference type="ARBA" id="ARBA00022840"/>
    </source>
</evidence>
<organism evidence="8 9">
    <name type="scientific">Caulochytrium protostelioides</name>
    <dbReference type="NCBI Taxonomy" id="1555241"/>
    <lineage>
        <taxon>Eukaryota</taxon>
        <taxon>Fungi</taxon>
        <taxon>Fungi incertae sedis</taxon>
        <taxon>Chytridiomycota</taxon>
        <taxon>Chytridiomycota incertae sedis</taxon>
        <taxon>Chytridiomycetes</taxon>
        <taxon>Caulochytriales</taxon>
        <taxon>Caulochytriaceae</taxon>
        <taxon>Caulochytrium</taxon>
    </lineage>
</organism>
<dbReference type="InterPro" id="IPR032324">
    <property type="entry name" value="Clp1_N"/>
</dbReference>
<evidence type="ECO:0000259" key="7">
    <source>
        <dbReference type="Pfam" id="PF16573"/>
    </source>
</evidence>
<accession>A0A4P9WSG0</accession>
<dbReference type="Proteomes" id="UP000268535">
    <property type="component" value="Unassembled WGS sequence"/>
</dbReference>
<evidence type="ECO:0000256" key="3">
    <source>
        <dbReference type="ARBA" id="ARBA00022741"/>
    </source>
</evidence>
<feature type="domain" description="Clp1 N-terminal" evidence="7">
    <location>
        <begin position="21"/>
        <end position="89"/>
    </location>
</feature>
<gene>
    <name evidence="8" type="ORF">CAUPRSCDRAFT_12978</name>
</gene>
<keyword evidence="3" id="KW-0547">Nucleotide-binding</keyword>
<dbReference type="Pfam" id="PF16573">
    <property type="entry name" value="CLP1_N"/>
    <property type="match status" value="1"/>
</dbReference>
<evidence type="ECO:0000256" key="6">
    <source>
        <dbReference type="SAM" id="MobiDB-lite"/>
    </source>
</evidence>
<protein>
    <recommendedName>
        <fullName evidence="7">Clp1 N-terminal domain-containing protein</fullName>
    </recommendedName>
</protein>
<evidence type="ECO:0000313" key="8">
    <source>
        <dbReference type="EMBL" id="RKO95315.1"/>
    </source>
</evidence>
<reference evidence="9" key="1">
    <citation type="journal article" date="2018" name="Nat. Microbiol.">
        <title>Leveraging single-cell genomics to expand the fungal tree of life.</title>
        <authorList>
            <person name="Ahrendt S.R."/>
            <person name="Quandt C.A."/>
            <person name="Ciobanu D."/>
            <person name="Clum A."/>
            <person name="Salamov A."/>
            <person name="Andreopoulos B."/>
            <person name="Cheng J.F."/>
            <person name="Woyke T."/>
            <person name="Pelin A."/>
            <person name="Henrissat B."/>
            <person name="Reynolds N.K."/>
            <person name="Benny G.L."/>
            <person name="Smith M.E."/>
            <person name="James T.Y."/>
            <person name="Grigoriev I.V."/>
        </authorList>
    </citation>
    <scope>NUCLEOTIDE SEQUENCE [LARGE SCALE GENOMIC DNA]</scope>
    <source>
        <strain evidence="9">ATCC 52028</strain>
    </source>
</reference>
<dbReference type="InterPro" id="IPR038239">
    <property type="entry name" value="Clp1_N_sf"/>
</dbReference>
<dbReference type="AlphaFoldDB" id="A0A4P9WSG0"/>
<evidence type="ECO:0000256" key="5">
    <source>
        <dbReference type="ARBA" id="ARBA00023242"/>
    </source>
</evidence>
<dbReference type="Gene3D" id="2.60.120.1030">
    <property type="entry name" value="Clp1, DNA binding domain"/>
    <property type="match status" value="1"/>
</dbReference>
<dbReference type="FunFam" id="2.60.120.1030:FF:000001">
    <property type="entry name" value="Protein CLP1 homolog 5"/>
    <property type="match status" value="1"/>
</dbReference>
<comment type="subcellular location">
    <subcellularLocation>
        <location evidence="1">Nucleus</location>
    </subcellularLocation>
</comment>
<evidence type="ECO:0000256" key="2">
    <source>
        <dbReference type="ARBA" id="ARBA00022664"/>
    </source>
</evidence>
<keyword evidence="2" id="KW-0507">mRNA processing</keyword>
<evidence type="ECO:0000256" key="1">
    <source>
        <dbReference type="ARBA" id="ARBA00004123"/>
    </source>
</evidence>
<feature type="region of interest" description="Disordered" evidence="6">
    <location>
        <begin position="87"/>
        <end position="134"/>
    </location>
</feature>